<keyword evidence="3" id="KW-1185">Reference proteome</keyword>
<evidence type="ECO:0000256" key="1">
    <source>
        <dbReference type="SAM" id="MobiDB-lite"/>
    </source>
</evidence>
<accession>A0ABY8U3W5</accession>
<gene>
    <name evidence="2" type="ORF">OEZ85_012569</name>
</gene>
<dbReference type="Proteomes" id="UP001244341">
    <property type="component" value="Chromosome 7b"/>
</dbReference>
<evidence type="ECO:0008006" key="4">
    <source>
        <dbReference type="Google" id="ProtNLM"/>
    </source>
</evidence>
<organism evidence="2 3">
    <name type="scientific">Tetradesmus obliquus</name>
    <name type="common">Green alga</name>
    <name type="synonym">Acutodesmus obliquus</name>
    <dbReference type="NCBI Taxonomy" id="3088"/>
    <lineage>
        <taxon>Eukaryota</taxon>
        <taxon>Viridiplantae</taxon>
        <taxon>Chlorophyta</taxon>
        <taxon>core chlorophytes</taxon>
        <taxon>Chlorophyceae</taxon>
        <taxon>CS clade</taxon>
        <taxon>Sphaeropleales</taxon>
        <taxon>Scenedesmaceae</taxon>
        <taxon>Tetradesmus</taxon>
    </lineage>
</organism>
<feature type="compositionally biased region" description="Pro residues" evidence="1">
    <location>
        <begin position="296"/>
        <end position="310"/>
    </location>
</feature>
<protein>
    <recommendedName>
        <fullName evidence="4">VWFD domain-containing protein</fullName>
    </recommendedName>
</protein>
<evidence type="ECO:0000313" key="2">
    <source>
        <dbReference type="EMBL" id="WIA15814.1"/>
    </source>
</evidence>
<evidence type="ECO:0000313" key="3">
    <source>
        <dbReference type="Proteomes" id="UP001244341"/>
    </source>
</evidence>
<reference evidence="2 3" key="1">
    <citation type="submission" date="2023-05" db="EMBL/GenBank/DDBJ databases">
        <title>A 100% complete, gapless, phased diploid assembly of the Scenedesmus obliquus UTEX 3031 genome.</title>
        <authorList>
            <person name="Biondi T.C."/>
            <person name="Hanschen E.R."/>
            <person name="Kwon T."/>
            <person name="Eng W."/>
            <person name="Kruse C.P.S."/>
            <person name="Koehler S.I."/>
            <person name="Kunde Y."/>
            <person name="Gleasner C.D."/>
            <person name="You Mak K.T."/>
            <person name="Polle J."/>
            <person name="Hovde B.T."/>
            <person name="Starkenburg S.R."/>
        </authorList>
    </citation>
    <scope>NUCLEOTIDE SEQUENCE [LARGE SCALE GENOMIC DNA]</scope>
    <source>
        <strain evidence="2 3">DOE0152z</strain>
    </source>
</reference>
<dbReference type="EMBL" id="CP126214">
    <property type="protein sequence ID" value="WIA15814.1"/>
    <property type="molecule type" value="Genomic_DNA"/>
</dbReference>
<proteinExistence type="predicted"/>
<sequence length="624" mass="63717">MLVAWTHGPSVTAQQVFAVSINGVTTAVLRRSTWSVSSTADRNTVLVPVGANKGWAQVRYTVQFTRTRLAQATYRVQGSVVILELDGRMQVFDPPTVTLTAGSQVLTLPASSITCPSLAVTPRGQLACSFSAEYTGAAPQPGSISAAVSIPGTKLPVVLQAQDVAFGFADAAMLEVGDTAAVANFFEQGPGLLQPAGVSGEQPPPGLLLEDSRLFSYVALFGQLDPSLCGRQWQALSSASVQPSRAEPSQAPQAVRTAVAVQLVGCAFNNPQGPLQPGLAQAPTPPPASASAPAPALAPAPQPRPTPAPMPGVKVAAPGSTLCGGGACPPGWRCFDGFNCCPEEVQVCGGVCCNNNRVCLQNQCVAAGSTPCGAAVCSPGQQCSNNVCCDPSRVVCGGRCCEQGQQCLLGQCAAASATACGSNICSASQQCVQGICCGLGETNCGGRCCGMTNTCLLGRYCVPQGSSVCQGRVCVFPQQCAGGTTCCNPGQQACGGTCCNYACVQNRCLQFGSTVCGPNVCSADRVCFNNQVCCLPSETFCNGGCCPSGSTCLNSMCVPPGSQACGPSVVCTASQFCGNSVTGLCCQRSSQIACGRDCCPASQVCRAWDQRCVAPGYLGWPWAG</sequence>
<feature type="region of interest" description="Disordered" evidence="1">
    <location>
        <begin position="275"/>
        <end position="310"/>
    </location>
</feature>
<name>A0ABY8U3W5_TETOB</name>